<dbReference type="Pfam" id="PF25267">
    <property type="entry name" value="TANGO6_N"/>
    <property type="match status" value="1"/>
</dbReference>
<dbReference type="AlphaFoldDB" id="A0AAN8DIZ4"/>
<evidence type="ECO:0000313" key="2">
    <source>
        <dbReference type="EMBL" id="KAK5923054.1"/>
    </source>
</evidence>
<dbReference type="Proteomes" id="UP001331515">
    <property type="component" value="Unassembled WGS sequence"/>
</dbReference>
<protein>
    <recommendedName>
        <fullName evidence="1">TANGO6 N-terminal domain-containing protein</fullName>
    </recommendedName>
</protein>
<feature type="domain" description="TANGO6 N-terminal" evidence="1">
    <location>
        <begin position="3"/>
        <end position="109"/>
    </location>
</feature>
<proteinExistence type="predicted"/>
<dbReference type="InterPro" id="IPR057347">
    <property type="entry name" value="TANGO6_N"/>
</dbReference>
<keyword evidence="3" id="KW-1185">Reference proteome</keyword>
<accession>A0AAN8DIZ4</accession>
<reference evidence="2 3" key="1">
    <citation type="journal article" date="2023" name="Mol. Biol. Evol.">
        <title>Genomics of Secondarily Temperate Adaptation in the Only Non-Antarctic Icefish.</title>
        <authorList>
            <person name="Rivera-Colon A.G."/>
            <person name="Rayamajhi N."/>
            <person name="Minhas B.F."/>
            <person name="Madrigal G."/>
            <person name="Bilyk K.T."/>
            <person name="Yoon V."/>
            <person name="Hune M."/>
            <person name="Gregory S."/>
            <person name="Cheng C.H.C."/>
            <person name="Catchen J.M."/>
        </authorList>
    </citation>
    <scope>NUCLEOTIDE SEQUENCE [LARGE SCALE GENOMIC DNA]</scope>
    <source>
        <tissue evidence="2">White muscle</tissue>
    </source>
</reference>
<dbReference type="EMBL" id="JAURVH010001521">
    <property type="protein sequence ID" value="KAK5923054.1"/>
    <property type="molecule type" value="Genomic_DNA"/>
</dbReference>
<gene>
    <name evidence="2" type="ORF">CgunFtcFv8_000060</name>
</gene>
<evidence type="ECO:0000313" key="3">
    <source>
        <dbReference type="Proteomes" id="UP001331515"/>
    </source>
</evidence>
<organism evidence="2 3">
    <name type="scientific">Champsocephalus gunnari</name>
    <name type="common">Mackerel icefish</name>
    <dbReference type="NCBI Taxonomy" id="52237"/>
    <lineage>
        <taxon>Eukaryota</taxon>
        <taxon>Metazoa</taxon>
        <taxon>Chordata</taxon>
        <taxon>Craniata</taxon>
        <taxon>Vertebrata</taxon>
        <taxon>Euteleostomi</taxon>
        <taxon>Actinopterygii</taxon>
        <taxon>Neopterygii</taxon>
        <taxon>Teleostei</taxon>
        <taxon>Neoteleostei</taxon>
        <taxon>Acanthomorphata</taxon>
        <taxon>Eupercaria</taxon>
        <taxon>Perciformes</taxon>
        <taxon>Notothenioidei</taxon>
        <taxon>Channichthyidae</taxon>
        <taxon>Champsocephalus</taxon>
    </lineage>
</organism>
<comment type="caution">
    <text evidence="2">The sequence shown here is derived from an EMBL/GenBank/DDBJ whole genome shotgun (WGS) entry which is preliminary data.</text>
</comment>
<evidence type="ECO:0000259" key="1">
    <source>
        <dbReference type="Pfam" id="PF25267"/>
    </source>
</evidence>
<sequence length="112" mass="12416">MTSAILSAISVLTKPVAESSLRDAPSSQQEALLGALQANRALLREQLQTESSFEGVRRLREEVRAGSDWFSSETEDVPWGFVQECLLLLLTLGRHLSAELERFRETPPSICS</sequence>
<name>A0AAN8DIZ4_CHAGU</name>